<feature type="transmembrane region" description="Helical" evidence="4">
    <location>
        <begin position="69"/>
        <end position="90"/>
    </location>
</feature>
<dbReference type="GO" id="GO:0016301">
    <property type="term" value="F:kinase activity"/>
    <property type="evidence" value="ECO:0007669"/>
    <property type="project" value="UniProtKB-KW"/>
</dbReference>
<evidence type="ECO:0000313" key="6">
    <source>
        <dbReference type="EMBL" id="MFC6354648.1"/>
    </source>
</evidence>
<keyword evidence="4" id="KW-1133">Transmembrane helix</keyword>
<dbReference type="Proteomes" id="UP001596306">
    <property type="component" value="Unassembled WGS sequence"/>
</dbReference>
<comment type="caution">
    <text evidence="6">The sequence shown here is derived from an EMBL/GenBank/DDBJ whole genome shotgun (WGS) entry which is preliminary data.</text>
</comment>
<dbReference type="PANTHER" id="PTHR24421">
    <property type="entry name" value="NITRATE/NITRITE SENSOR PROTEIN NARX-RELATED"/>
    <property type="match status" value="1"/>
</dbReference>
<evidence type="ECO:0000256" key="3">
    <source>
        <dbReference type="ARBA" id="ARBA00023012"/>
    </source>
</evidence>
<keyword evidence="1" id="KW-0808">Transferase</keyword>
<keyword evidence="4" id="KW-0812">Transmembrane</keyword>
<evidence type="ECO:0000313" key="7">
    <source>
        <dbReference type="Proteomes" id="UP001596306"/>
    </source>
</evidence>
<reference evidence="7" key="1">
    <citation type="journal article" date="2019" name="Int. J. Syst. Evol. Microbiol.">
        <title>The Global Catalogue of Microorganisms (GCM) 10K type strain sequencing project: providing services to taxonomists for standard genome sequencing and annotation.</title>
        <authorList>
            <consortium name="The Broad Institute Genomics Platform"/>
            <consortium name="The Broad Institute Genome Sequencing Center for Infectious Disease"/>
            <person name="Wu L."/>
            <person name="Ma J."/>
        </authorList>
    </citation>
    <scope>NUCLEOTIDE SEQUENCE [LARGE SCALE GENOMIC DNA]</scope>
    <source>
        <strain evidence="7">CCUG 43304</strain>
    </source>
</reference>
<feature type="transmembrane region" description="Helical" evidence="4">
    <location>
        <begin position="102"/>
        <end position="123"/>
    </location>
</feature>
<keyword evidence="3" id="KW-0902">Two-component regulatory system</keyword>
<feature type="transmembrane region" description="Helical" evidence="4">
    <location>
        <begin position="45"/>
        <end position="62"/>
    </location>
</feature>
<name>A0ABW1VA91_9MICO</name>
<dbReference type="PANTHER" id="PTHR24421:SF58">
    <property type="entry name" value="SIGNAL TRANSDUCTION HISTIDINE-PROTEIN KINASE_PHOSPHATASE UHPB"/>
    <property type="match status" value="1"/>
</dbReference>
<feature type="transmembrane region" description="Helical" evidence="4">
    <location>
        <begin position="20"/>
        <end position="39"/>
    </location>
</feature>
<evidence type="ECO:0000259" key="5">
    <source>
        <dbReference type="Pfam" id="PF02518"/>
    </source>
</evidence>
<evidence type="ECO:0000256" key="4">
    <source>
        <dbReference type="SAM" id="Phobius"/>
    </source>
</evidence>
<dbReference type="RefSeq" id="WP_386726339.1">
    <property type="nucleotide sequence ID" value="NZ_JBHSTP010000001.1"/>
</dbReference>
<dbReference type="EMBL" id="JBHSTP010000001">
    <property type="protein sequence ID" value="MFC6354648.1"/>
    <property type="molecule type" value="Genomic_DNA"/>
</dbReference>
<keyword evidence="4" id="KW-0472">Membrane</keyword>
<protein>
    <submittedName>
        <fullName evidence="6">Sensor histidine kinase</fullName>
    </submittedName>
</protein>
<dbReference type="InterPro" id="IPR036890">
    <property type="entry name" value="HATPase_C_sf"/>
</dbReference>
<dbReference type="InterPro" id="IPR003594">
    <property type="entry name" value="HATPase_dom"/>
</dbReference>
<sequence>MPSHLAESSMGHALARAAHWFGLACLGGALATVISLSIASSLGGLWATVPALLPMAGLLVMLTRRRTVLFSVLYLAVGGVCTFVYTTTILGQRHVFPTTDMFIVALPKMALVVVGGAGSGALIGVLWASAGLVIGEVAVAVAAWATGIPFKPDVVTLCTYAVLVGVLLFDGLNRRSARIAQPVVHRAACEDRVLTLRHELELRAAAHLHDTTLSHLIALAEAPPGRLDPRLRRAVEGDLESLVGQDWLISHNSVAVDEEASDRSAPGSVVGGGMSDPWTTSELFAAIEEVRDRGLVVEVTGDRRSVGLLATEQSVALGQAVRQCLVNVIRHAGAHEAEVSIGRAREDVVVLVVDAGRGFILAEAAQERLGLRHSVQHRIAAVGGSVEIWSRPGVGTSVMIVVPIDPAASRSGDHSDAPDRIGS</sequence>
<gene>
    <name evidence="6" type="ORF">ACFQB0_00785</name>
</gene>
<dbReference type="SUPFAM" id="SSF55874">
    <property type="entry name" value="ATPase domain of HSP90 chaperone/DNA topoisomerase II/histidine kinase"/>
    <property type="match status" value="1"/>
</dbReference>
<feature type="transmembrane region" description="Helical" evidence="4">
    <location>
        <begin position="130"/>
        <end position="148"/>
    </location>
</feature>
<evidence type="ECO:0000256" key="1">
    <source>
        <dbReference type="ARBA" id="ARBA00022679"/>
    </source>
</evidence>
<evidence type="ECO:0000256" key="2">
    <source>
        <dbReference type="ARBA" id="ARBA00022777"/>
    </source>
</evidence>
<dbReference type="Pfam" id="PF02518">
    <property type="entry name" value="HATPase_c"/>
    <property type="match status" value="1"/>
</dbReference>
<feature type="transmembrane region" description="Helical" evidence="4">
    <location>
        <begin position="154"/>
        <end position="172"/>
    </location>
</feature>
<feature type="domain" description="Histidine kinase/HSP90-like ATPase" evidence="5">
    <location>
        <begin position="314"/>
        <end position="405"/>
    </location>
</feature>
<keyword evidence="2 6" id="KW-0418">Kinase</keyword>
<proteinExistence type="predicted"/>
<dbReference type="Gene3D" id="3.30.565.10">
    <property type="entry name" value="Histidine kinase-like ATPase, C-terminal domain"/>
    <property type="match status" value="1"/>
</dbReference>
<accession>A0ABW1VA91</accession>
<dbReference type="InterPro" id="IPR050482">
    <property type="entry name" value="Sensor_HK_TwoCompSys"/>
</dbReference>
<organism evidence="6 7">
    <name type="scientific">Luethyella okanaganae</name>
    <dbReference type="NCBI Taxonomy" id="69372"/>
    <lineage>
        <taxon>Bacteria</taxon>
        <taxon>Bacillati</taxon>
        <taxon>Actinomycetota</taxon>
        <taxon>Actinomycetes</taxon>
        <taxon>Micrococcales</taxon>
        <taxon>Microbacteriaceae</taxon>
        <taxon>Luethyella</taxon>
    </lineage>
</organism>
<keyword evidence="7" id="KW-1185">Reference proteome</keyword>
<dbReference type="CDD" id="cd16917">
    <property type="entry name" value="HATPase_UhpB-NarQ-NarX-like"/>
    <property type="match status" value="1"/>
</dbReference>